<comment type="cofactor">
    <cofactor evidence="1">
        <name>pyridoxal 5'-phosphate</name>
        <dbReference type="ChEBI" id="CHEBI:597326"/>
    </cofactor>
</comment>
<dbReference type="SUPFAM" id="SSF56752">
    <property type="entry name" value="D-aminoacid aminotransferase-like PLP-dependent enzymes"/>
    <property type="match status" value="1"/>
</dbReference>
<keyword evidence="4" id="KW-0808">Transferase</keyword>
<dbReference type="Proteomes" id="UP000824890">
    <property type="component" value="Unassembled WGS sequence"/>
</dbReference>
<dbReference type="NCBIfam" id="TIGR01123">
    <property type="entry name" value="ilvE_II"/>
    <property type="match status" value="1"/>
</dbReference>
<dbReference type="Pfam" id="PF01063">
    <property type="entry name" value="Aminotran_4"/>
    <property type="match status" value="1"/>
</dbReference>
<dbReference type="InterPro" id="IPR005786">
    <property type="entry name" value="B_amino_transII"/>
</dbReference>
<dbReference type="Gene3D" id="3.20.10.10">
    <property type="entry name" value="D-amino Acid Aminotransferase, subunit A, domain 2"/>
    <property type="match status" value="1"/>
</dbReference>
<dbReference type="NCBIfam" id="NF009897">
    <property type="entry name" value="PRK13357.1"/>
    <property type="match status" value="1"/>
</dbReference>
<name>A0ABQ8BDX9_BRANA</name>
<evidence type="ECO:0000313" key="7">
    <source>
        <dbReference type="Proteomes" id="UP000824890"/>
    </source>
</evidence>
<reference evidence="6 7" key="1">
    <citation type="submission" date="2021-05" db="EMBL/GenBank/DDBJ databases">
        <title>Genome Assembly of Synthetic Allotetraploid Brassica napus Reveals Homoeologous Exchanges between Subgenomes.</title>
        <authorList>
            <person name="Davis J.T."/>
        </authorList>
    </citation>
    <scope>NUCLEOTIDE SEQUENCE [LARGE SCALE GENOMIC DNA]</scope>
    <source>
        <strain evidence="7">cv. Da-Ae</strain>
        <tissue evidence="6">Seedling</tissue>
    </source>
</reference>
<accession>A0ABQ8BDX9</accession>
<organism evidence="6 7">
    <name type="scientific">Brassica napus</name>
    <name type="common">Rape</name>
    <dbReference type="NCBI Taxonomy" id="3708"/>
    <lineage>
        <taxon>Eukaryota</taxon>
        <taxon>Viridiplantae</taxon>
        <taxon>Streptophyta</taxon>
        <taxon>Embryophyta</taxon>
        <taxon>Tracheophyta</taxon>
        <taxon>Spermatophyta</taxon>
        <taxon>Magnoliopsida</taxon>
        <taxon>eudicotyledons</taxon>
        <taxon>Gunneridae</taxon>
        <taxon>Pentapetalae</taxon>
        <taxon>rosids</taxon>
        <taxon>malvids</taxon>
        <taxon>Brassicales</taxon>
        <taxon>Brassicaceae</taxon>
        <taxon>Brassiceae</taxon>
        <taxon>Brassica</taxon>
    </lineage>
</organism>
<dbReference type="InterPro" id="IPR043132">
    <property type="entry name" value="BCAT-like_C"/>
</dbReference>
<comment type="caution">
    <text evidence="6">The sequence shown here is derived from an EMBL/GenBank/DDBJ whole genome shotgun (WGS) entry which is preliminary data.</text>
</comment>
<dbReference type="EMBL" id="JAGKQM010000011">
    <property type="protein sequence ID" value="KAH0903031.1"/>
    <property type="molecule type" value="Genomic_DNA"/>
</dbReference>
<evidence type="ECO:0000256" key="5">
    <source>
        <dbReference type="ARBA" id="ARBA00022898"/>
    </source>
</evidence>
<comment type="similarity">
    <text evidence="2">Belongs to the class-IV pyridoxal-phosphate-dependent aminotransferase family.</text>
</comment>
<dbReference type="PANTHER" id="PTHR42825">
    <property type="entry name" value="AMINO ACID AMINOTRANSFERASE"/>
    <property type="match status" value="1"/>
</dbReference>
<dbReference type="InterPro" id="IPR033939">
    <property type="entry name" value="BCAT_family"/>
</dbReference>
<evidence type="ECO:0000256" key="2">
    <source>
        <dbReference type="ARBA" id="ARBA00009320"/>
    </source>
</evidence>
<keyword evidence="3" id="KW-0032">Aminotransferase</keyword>
<evidence type="ECO:0000256" key="4">
    <source>
        <dbReference type="ARBA" id="ARBA00022679"/>
    </source>
</evidence>
<dbReference type="PANTHER" id="PTHR42825:SF21">
    <property type="entry name" value="BRANCHED-CHAIN-AMINO-ACID AMINOTRANSFERASE"/>
    <property type="match status" value="1"/>
</dbReference>
<dbReference type="Gene3D" id="3.30.470.10">
    <property type="match status" value="1"/>
</dbReference>
<dbReference type="CDD" id="cd01557">
    <property type="entry name" value="BCAT_beta_family"/>
    <property type="match status" value="1"/>
</dbReference>
<evidence type="ECO:0000256" key="1">
    <source>
        <dbReference type="ARBA" id="ARBA00001933"/>
    </source>
</evidence>
<protein>
    <recommendedName>
        <fullName evidence="8">Branched-chain-amino-acid aminotransferase</fullName>
    </recommendedName>
</protein>
<evidence type="ECO:0008006" key="8">
    <source>
        <dbReference type="Google" id="ProtNLM"/>
    </source>
</evidence>
<proteinExistence type="inferred from homology"/>
<dbReference type="InterPro" id="IPR001544">
    <property type="entry name" value="Aminotrans_IV"/>
</dbReference>
<evidence type="ECO:0000256" key="3">
    <source>
        <dbReference type="ARBA" id="ARBA00022576"/>
    </source>
</evidence>
<keyword evidence="5" id="KW-0663">Pyridoxal phosphate</keyword>
<sequence length="499" mass="54863">MVTRCLQHGEWRIVEHRSYRTAQSNAVRRVFSYGGRVFGGKIVYPPSVTHYITDTQRERRKTPNNYSDFPRKRTMERATLSPSLNQSYLLSPSRASTTRLHSFSFTRNLSPSTSSIKLQPSSSSVSSSFINGGVSLTRCNAVLSNSSSSTDASEVADIDWDNIGFGLKPTDYMYVMKCNLGGEFSNGELQRFGNIEVSPSAGVLNYGQGLFEGMKAYRKQDGKNILLFRPEENATRMRCGAERMCMPAPTIDQFVEAVKATVLANKRWVPPPGKGSLYIRPLLMGTGAVLGLAPAPEYTFLVYVSPVGNYFKEGVSPINLIVESEFHRATPGGTGGVKTIGNYAAVLKAQSVAKAKGYSDVLYLDCIYKRYLEEVSSCNIFIVKTFAKHLKDNVVSTPEIRGTILPGITRKSIVDVARSQGLKVEERNVTVDELLEADEVFCTGTAVVVSPVGSITYKGKRVSYGEGSFGSVSEKLYTVLTSLQMGLTEDNMKWTVNLS</sequence>
<dbReference type="InterPro" id="IPR043131">
    <property type="entry name" value="BCAT-like_N"/>
</dbReference>
<gene>
    <name evidence="6" type="ORF">HID58_042534</name>
</gene>
<keyword evidence="7" id="KW-1185">Reference proteome</keyword>
<dbReference type="InterPro" id="IPR036038">
    <property type="entry name" value="Aminotransferase-like"/>
</dbReference>
<evidence type="ECO:0000313" key="6">
    <source>
        <dbReference type="EMBL" id="KAH0903031.1"/>
    </source>
</evidence>